<dbReference type="InterPro" id="IPR013783">
    <property type="entry name" value="Ig-like_fold"/>
</dbReference>
<dbReference type="PROSITE" id="PS51257">
    <property type="entry name" value="PROKAR_LIPOPROTEIN"/>
    <property type="match status" value="1"/>
</dbReference>
<dbReference type="EMBL" id="JADFFL010000003">
    <property type="protein sequence ID" value="MBE9661854.1"/>
    <property type="molecule type" value="Genomic_DNA"/>
</dbReference>
<keyword evidence="2" id="KW-1185">Reference proteome</keyword>
<reference evidence="1" key="1">
    <citation type="submission" date="2020-10" db="EMBL/GenBank/DDBJ databases">
        <title>Mucilaginibacter mali sp. nov., isolated from rhizosphere soil of apple orchard.</title>
        <authorList>
            <person name="Lee J.-S."/>
            <person name="Kim H.S."/>
            <person name="Kim J.-S."/>
        </authorList>
    </citation>
    <scope>NUCLEOTIDE SEQUENCE</scope>
    <source>
        <strain evidence="1">KCTC 22746</strain>
    </source>
</reference>
<gene>
    <name evidence="1" type="ORF">IRJ16_08150</name>
</gene>
<dbReference type="Pfam" id="PF07610">
    <property type="entry name" value="DUF1573"/>
    <property type="match status" value="1"/>
</dbReference>
<dbReference type="PANTHER" id="PTHR37833:SF1">
    <property type="entry name" value="SIGNAL PEPTIDE PROTEIN"/>
    <property type="match status" value="1"/>
</dbReference>
<comment type="caution">
    <text evidence="1">The sequence shown here is derived from an EMBL/GenBank/DDBJ whole genome shotgun (WGS) entry which is preliminary data.</text>
</comment>
<proteinExistence type="predicted"/>
<organism evidence="1 2">
    <name type="scientific">Mucilaginibacter myungsuensis</name>
    <dbReference type="NCBI Taxonomy" id="649104"/>
    <lineage>
        <taxon>Bacteria</taxon>
        <taxon>Pseudomonadati</taxon>
        <taxon>Bacteroidota</taxon>
        <taxon>Sphingobacteriia</taxon>
        <taxon>Sphingobacteriales</taxon>
        <taxon>Sphingobacteriaceae</taxon>
        <taxon>Mucilaginibacter</taxon>
    </lineage>
</organism>
<dbReference type="Gene3D" id="2.60.40.10">
    <property type="entry name" value="Immunoglobulins"/>
    <property type="match status" value="1"/>
</dbReference>
<dbReference type="RefSeq" id="WP_194111063.1">
    <property type="nucleotide sequence ID" value="NZ_JADFFL010000003.1"/>
</dbReference>
<accession>A0A929KUL1</accession>
<dbReference type="AlphaFoldDB" id="A0A929KUL1"/>
<evidence type="ECO:0000313" key="1">
    <source>
        <dbReference type="EMBL" id="MBE9661854.1"/>
    </source>
</evidence>
<dbReference type="PANTHER" id="PTHR37833">
    <property type="entry name" value="LIPOPROTEIN-RELATED"/>
    <property type="match status" value="1"/>
</dbReference>
<dbReference type="Proteomes" id="UP000622475">
    <property type="component" value="Unassembled WGS sequence"/>
</dbReference>
<protein>
    <submittedName>
        <fullName evidence="1">DUF1573 domain-containing protein</fullName>
    </submittedName>
</protein>
<sequence length="127" mass="13819">MRKLTLLCGLSVMCIFFSCKTTPRKPDSQITDSVYQAGAFTGDSFDHTFYIKSTGGADLIIDTVSSSCDCTNVTWQKGPIKTGDSAFVKVTVKPQASFRGEASTYLLIKTNGKKQLNALTVIYKKNG</sequence>
<name>A0A929KUL1_9SPHI</name>
<evidence type="ECO:0000313" key="2">
    <source>
        <dbReference type="Proteomes" id="UP000622475"/>
    </source>
</evidence>
<dbReference type="InterPro" id="IPR011467">
    <property type="entry name" value="DUF1573"/>
</dbReference>